<keyword evidence="5" id="KW-1185">Reference proteome</keyword>
<dbReference type="CDD" id="cd22269">
    <property type="entry name" value="DPBB_EG45-like"/>
    <property type="match status" value="1"/>
</dbReference>
<dbReference type="GO" id="GO:0048046">
    <property type="term" value="C:apoplast"/>
    <property type="evidence" value="ECO:0007669"/>
    <property type="project" value="InterPro"/>
</dbReference>
<evidence type="ECO:0000313" key="5">
    <source>
        <dbReference type="Proteomes" id="UP000245207"/>
    </source>
</evidence>
<dbReference type="Proteomes" id="UP000245207">
    <property type="component" value="Unassembled WGS sequence"/>
</dbReference>
<dbReference type="PROSITE" id="PS50842">
    <property type="entry name" value="EXPANSIN_EG45"/>
    <property type="match status" value="1"/>
</dbReference>
<dbReference type="Pfam" id="PF03330">
    <property type="entry name" value="DPBB_1"/>
    <property type="match status" value="1"/>
</dbReference>
<evidence type="ECO:0000256" key="1">
    <source>
        <dbReference type="SAM" id="SignalP"/>
    </source>
</evidence>
<dbReference type="GO" id="GO:0009627">
    <property type="term" value="P:systemic acquired resistance"/>
    <property type="evidence" value="ECO:0007669"/>
    <property type="project" value="InterPro"/>
</dbReference>
<sequence>MGLLTRAIILIGMVACLTSVANAIAGQATYYTVYKPSSCYGYEDKGNMIAAVNSGLFANKAACGRRYRVTCTGPSSCKGGSVDVTVVDLCPGCAANGFDLSQEAFSAIADTSVGRINIDYTQI</sequence>
<dbReference type="EMBL" id="PKPP01000185">
    <property type="protein sequence ID" value="PWA96312.1"/>
    <property type="molecule type" value="Genomic_DNA"/>
</dbReference>
<dbReference type="InterPro" id="IPR007112">
    <property type="entry name" value="Expansin/allergen_DPBB_dom"/>
</dbReference>
<organism evidence="4 5">
    <name type="scientific">Artemisia annua</name>
    <name type="common">Sweet wormwood</name>
    <dbReference type="NCBI Taxonomy" id="35608"/>
    <lineage>
        <taxon>Eukaryota</taxon>
        <taxon>Viridiplantae</taxon>
        <taxon>Streptophyta</taxon>
        <taxon>Embryophyta</taxon>
        <taxon>Tracheophyta</taxon>
        <taxon>Spermatophyta</taxon>
        <taxon>Magnoliopsida</taxon>
        <taxon>eudicotyledons</taxon>
        <taxon>Gunneridae</taxon>
        <taxon>Pentapetalae</taxon>
        <taxon>asterids</taxon>
        <taxon>campanulids</taxon>
        <taxon>Asterales</taxon>
        <taxon>Asteraceae</taxon>
        <taxon>Asteroideae</taxon>
        <taxon>Anthemideae</taxon>
        <taxon>Artemisiinae</taxon>
        <taxon>Artemisia</taxon>
    </lineage>
</organism>
<evidence type="ECO:0000259" key="2">
    <source>
        <dbReference type="PROSITE" id="PS50842"/>
    </source>
</evidence>
<dbReference type="PANTHER" id="PTHR47295:SF10">
    <property type="entry name" value="EG45-LIKE DOMAIN CONTAINING PROTEIN"/>
    <property type="match status" value="1"/>
</dbReference>
<dbReference type="OrthoDB" id="406505at2759"/>
<dbReference type="EMBL" id="PKPP01009561">
    <property type="protein sequence ID" value="PWA47986.1"/>
    <property type="molecule type" value="Genomic_DNA"/>
</dbReference>
<protein>
    <submittedName>
        <fullName evidence="4">Barwin-like endoglucanase</fullName>
    </submittedName>
</protein>
<dbReference type="SMART" id="SM00837">
    <property type="entry name" value="DPBB_1"/>
    <property type="match status" value="1"/>
</dbReference>
<dbReference type="SUPFAM" id="SSF50685">
    <property type="entry name" value="Barwin-like endoglucanases"/>
    <property type="match status" value="1"/>
</dbReference>
<feature type="domain" description="Expansin-like EG45" evidence="2">
    <location>
        <begin position="25"/>
        <end position="123"/>
    </location>
</feature>
<dbReference type="InterPro" id="IPR009009">
    <property type="entry name" value="RlpA-like_DPBB"/>
</dbReference>
<dbReference type="STRING" id="35608.A0A2U1QEB0"/>
<feature type="signal peptide" evidence="1">
    <location>
        <begin position="1"/>
        <end position="23"/>
    </location>
</feature>
<feature type="chain" id="PRO_5033770667" evidence="1">
    <location>
        <begin position="24"/>
        <end position="123"/>
    </location>
</feature>
<dbReference type="InterPro" id="IPR036908">
    <property type="entry name" value="RlpA-like_sf"/>
</dbReference>
<dbReference type="InterPro" id="IPR044206">
    <property type="entry name" value="EGC1/2"/>
</dbReference>
<gene>
    <name evidence="4" type="ORF">CTI12_AA040810</name>
    <name evidence="3" type="ORF">CTI12_AA494900</name>
</gene>
<comment type="caution">
    <text evidence="4">The sequence shown here is derived from an EMBL/GenBank/DDBJ whole genome shotgun (WGS) entry which is preliminary data.</text>
</comment>
<dbReference type="AlphaFoldDB" id="A0A2U1QEB0"/>
<evidence type="ECO:0000313" key="3">
    <source>
        <dbReference type="EMBL" id="PWA47986.1"/>
    </source>
</evidence>
<keyword evidence="1" id="KW-0732">Signal</keyword>
<reference evidence="4 5" key="1">
    <citation type="journal article" date="2018" name="Mol. Plant">
        <title>The genome of Artemisia annua provides insight into the evolution of Asteraceae family and artemisinin biosynthesis.</title>
        <authorList>
            <person name="Shen Q."/>
            <person name="Zhang L."/>
            <person name="Liao Z."/>
            <person name="Wang S."/>
            <person name="Yan T."/>
            <person name="Shi P."/>
            <person name="Liu M."/>
            <person name="Fu X."/>
            <person name="Pan Q."/>
            <person name="Wang Y."/>
            <person name="Lv Z."/>
            <person name="Lu X."/>
            <person name="Zhang F."/>
            <person name="Jiang W."/>
            <person name="Ma Y."/>
            <person name="Chen M."/>
            <person name="Hao X."/>
            <person name="Li L."/>
            <person name="Tang Y."/>
            <person name="Lv G."/>
            <person name="Zhou Y."/>
            <person name="Sun X."/>
            <person name="Brodelius P.E."/>
            <person name="Rose J.K.C."/>
            <person name="Tang K."/>
        </authorList>
    </citation>
    <scope>NUCLEOTIDE SEQUENCE [LARGE SCALE GENOMIC DNA]</scope>
    <source>
        <strain evidence="5">cv. Huhao1</strain>
        <tissue evidence="4">Leaf</tissue>
    </source>
</reference>
<proteinExistence type="predicted"/>
<dbReference type="PANTHER" id="PTHR47295">
    <property type="entry name" value="EG45-LIKE DOMAIN CONTAINING PROTEIN 1-RELATED"/>
    <property type="match status" value="1"/>
</dbReference>
<evidence type="ECO:0000313" key="4">
    <source>
        <dbReference type="EMBL" id="PWA96312.1"/>
    </source>
</evidence>
<dbReference type="Gene3D" id="2.40.40.10">
    <property type="entry name" value="RlpA-like domain"/>
    <property type="match status" value="1"/>
</dbReference>
<accession>A0A2U1QEB0</accession>
<name>A0A2U1QEB0_ARTAN</name>